<dbReference type="PROSITE" id="PS51257">
    <property type="entry name" value="PROKAR_LIPOPROTEIN"/>
    <property type="match status" value="1"/>
</dbReference>
<dbReference type="SMART" id="SM00635">
    <property type="entry name" value="BID_2"/>
    <property type="match status" value="5"/>
</dbReference>
<evidence type="ECO:0000256" key="1">
    <source>
        <dbReference type="SAM" id="MobiDB-lite"/>
    </source>
</evidence>
<dbReference type="InterPro" id="IPR003343">
    <property type="entry name" value="Big_2"/>
</dbReference>
<evidence type="ECO:0000313" key="4">
    <source>
        <dbReference type="Proteomes" id="UP000779070"/>
    </source>
</evidence>
<feature type="domain" description="BIG2" evidence="2">
    <location>
        <begin position="157"/>
        <end position="241"/>
    </location>
</feature>
<dbReference type="Proteomes" id="UP000779070">
    <property type="component" value="Unassembled WGS sequence"/>
</dbReference>
<feature type="compositionally biased region" description="Low complexity" evidence="1">
    <location>
        <begin position="33"/>
        <end position="52"/>
    </location>
</feature>
<evidence type="ECO:0000259" key="2">
    <source>
        <dbReference type="SMART" id="SM00635"/>
    </source>
</evidence>
<evidence type="ECO:0000313" key="3">
    <source>
        <dbReference type="EMBL" id="MBN3580554.1"/>
    </source>
</evidence>
<feature type="domain" description="BIG2" evidence="2">
    <location>
        <begin position="335"/>
        <end position="415"/>
    </location>
</feature>
<sequence length="739" mass="77210">MEKQKHIHVKERLFLTVLTMILLLSGCGGSDEGGSAASSTPPSSGSARPAPSQDEAITQIERLTLTAYPLKTKGTSELTLVTGKKQSFIAVGEYSNGQSKVLTEELTVENWQSSDADLGEFIQSGVLKGKASGPITVSFSQGNLTSNAVEVKVADAVITDIVVTPSAIKVAKGYHQPLIATATYNNGLSMNISDSVSWVSDDTSTVTVTTKNEHGLLKAGNVGATTISAVQDGVTSNTVNVDVTDAILTTIHVTPTTLTVAKGQEAPLTAMAIYNDGTSSNISDLVNWSVDTSNATVTDNGVLSGNAVGDATVTATGTGNGVTSNTVNVKVSDAVIKSLDVSPTTVSVVKGQSQALTAEATYSDGSVSDVSNSVIWAPIGNKAMITPDGLLSGVGVGTTTLTAFKDGVTSNTIDVQVSDALLTSISVTPTTVSLAKGQTEPLTAMAMYTDGTSSNISDSVSWTSIDSTTASVTPEGLLSGGRSVGTTTLTAFKDGVTSNTIDVDVTKAVMTELRLNPPTVGLMLNATQPMKATAVYSDGSSSDVSDSVTWSAPVNNNTMSVTTDGLVTGLNEGSTSITAYQNGFSRNLDINVCSGDGTNVTGKCIHTIDNSNQLFTTTPSIAYLDSLGLGGSPHTSGTNGMFYTFTQPKAADLCTRYGEMNIFGRTNWRLSTLGEMMNLHRDSWTAQNWNRDTGYYWTSTDATKGHWQAYYKYESSTHYWASGSGSYFKYFASCVSNNP</sequence>
<keyword evidence="4" id="KW-1185">Reference proteome</keyword>
<feature type="domain" description="BIG2" evidence="2">
    <location>
        <begin position="509"/>
        <end position="604"/>
    </location>
</feature>
<feature type="region of interest" description="Disordered" evidence="1">
    <location>
        <begin position="31"/>
        <end position="53"/>
    </location>
</feature>
<protein>
    <submittedName>
        <fullName evidence="3">Ig-like domain-containing protein</fullName>
    </submittedName>
</protein>
<dbReference type="Gene3D" id="2.60.40.1080">
    <property type="match status" value="6"/>
</dbReference>
<dbReference type="EMBL" id="JAFHLB010000055">
    <property type="protein sequence ID" value="MBN3580554.1"/>
    <property type="molecule type" value="Genomic_DNA"/>
</dbReference>
<accession>A0ABS3A9E2</accession>
<dbReference type="Pfam" id="PF02368">
    <property type="entry name" value="Big_2"/>
    <property type="match status" value="5"/>
</dbReference>
<dbReference type="RefSeq" id="WP_206372205.1">
    <property type="nucleotide sequence ID" value="NZ_CAWPTM010000101.1"/>
</dbReference>
<feature type="domain" description="BIG2" evidence="2">
    <location>
        <begin position="421"/>
        <end position="503"/>
    </location>
</feature>
<name>A0ABS3A9E2_9VIBR</name>
<dbReference type="InterPro" id="IPR008964">
    <property type="entry name" value="Invasin/intimin_cell_adhesion"/>
</dbReference>
<gene>
    <name evidence="3" type="ORF">JYA62_23335</name>
</gene>
<dbReference type="SUPFAM" id="SSF49373">
    <property type="entry name" value="Invasin/intimin cell-adhesion fragments"/>
    <property type="match status" value="3"/>
</dbReference>
<organism evidence="3 4">
    <name type="scientific">Vibrio neptunius</name>
    <dbReference type="NCBI Taxonomy" id="170651"/>
    <lineage>
        <taxon>Bacteria</taxon>
        <taxon>Pseudomonadati</taxon>
        <taxon>Pseudomonadota</taxon>
        <taxon>Gammaproteobacteria</taxon>
        <taxon>Vibrionales</taxon>
        <taxon>Vibrionaceae</taxon>
        <taxon>Vibrio</taxon>
    </lineage>
</organism>
<reference evidence="3 4" key="1">
    <citation type="submission" date="2021-02" db="EMBL/GenBank/DDBJ databases">
        <title>Draft Genome Sequences of 5 Vibrio neptunius Strains Isolated From of Bivalve Hatcheries.</title>
        <authorList>
            <person name="Galvis F."/>
            <person name="Barja J.L."/>
            <person name="Lemos M.L."/>
            <person name="Balado M."/>
        </authorList>
    </citation>
    <scope>NUCLEOTIDE SEQUENCE [LARGE SCALE GENOMIC DNA]</scope>
    <source>
        <strain evidence="3 4">PP-145.98</strain>
    </source>
</reference>
<feature type="domain" description="BIG2" evidence="2">
    <location>
        <begin position="247"/>
        <end position="326"/>
    </location>
</feature>
<proteinExistence type="predicted"/>
<comment type="caution">
    <text evidence="3">The sequence shown here is derived from an EMBL/GenBank/DDBJ whole genome shotgun (WGS) entry which is preliminary data.</text>
</comment>